<comment type="caution">
    <text evidence="6">The sequence shown here is derived from an EMBL/GenBank/DDBJ whole genome shotgun (WGS) entry which is preliminary data.</text>
</comment>
<dbReference type="Gene3D" id="3.40.50.10140">
    <property type="entry name" value="Toll/interleukin-1 receptor homology (TIR) domain"/>
    <property type="match status" value="1"/>
</dbReference>
<dbReference type="FunFam" id="3.40.50.10140:FF:000007">
    <property type="entry name" value="Disease resistance protein (TIR-NBS-LRR class)"/>
    <property type="match status" value="1"/>
</dbReference>
<reference evidence="6" key="1">
    <citation type="journal article" date="2023" name="bioRxiv">
        <title>Improved chromosome-level genome assembly for marigold (Tagetes erecta).</title>
        <authorList>
            <person name="Jiang F."/>
            <person name="Yuan L."/>
            <person name="Wang S."/>
            <person name="Wang H."/>
            <person name="Xu D."/>
            <person name="Wang A."/>
            <person name="Fan W."/>
        </authorList>
    </citation>
    <scope>NUCLEOTIDE SEQUENCE</scope>
    <source>
        <strain evidence="6">WSJ</strain>
        <tissue evidence="6">Leaf</tissue>
    </source>
</reference>
<dbReference type="Pfam" id="PF20160">
    <property type="entry name" value="C-JID"/>
    <property type="match status" value="1"/>
</dbReference>
<dbReference type="Pfam" id="PF01582">
    <property type="entry name" value="TIR"/>
    <property type="match status" value="1"/>
</dbReference>
<dbReference type="Gene3D" id="3.80.10.10">
    <property type="entry name" value="Ribonuclease Inhibitor"/>
    <property type="match status" value="2"/>
</dbReference>
<proteinExistence type="predicted"/>
<keyword evidence="3" id="KW-0611">Plant defense</keyword>
<evidence type="ECO:0000256" key="3">
    <source>
        <dbReference type="ARBA" id="ARBA00022821"/>
    </source>
</evidence>
<evidence type="ECO:0000256" key="1">
    <source>
        <dbReference type="ARBA" id="ARBA00022614"/>
    </source>
</evidence>
<dbReference type="Pfam" id="PF23286">
    <property type="entry name" value="LRR_13"/>
    <property type="match status" value="1"/>
</dbReference>
<dbReference type="Pfam" id="PF23282">
    <property type="entry name" value="WHD_ROQ1"/>
    <property type="match status" value="1"/>
</dbReference>
<evidence type="ECO:0000259" key="5">
    <source>
        <dbReference type="PROSITE" id="PS50104"/>
    </source>
</evidence>
<dbReference type="EMBL" id="JAUHHV010000010">
    <property type="protein sequence ID" value="KAK1409580.1"/>
    <property type="molecule type" value="Genomic_DNA"/>
</dbReference>
<dbReference type="InterPro" id="IPR032675">
    <property type="entry name" value="LRR_dom_sf"/>
</dbReference>
<dbReference type="InterPro" id="IPR045344">
    <property type="entry name" value="C-JID"/>
</dbReference>
<evidence type="ECO:0000256" key="2">
    <source>
        <dbReference type="ARBA" id="ARBA00022737"/>
    </source>
</evidence>
<evidence type="ECO:0000313" key="7">
    <source>
        <dbReference type="Proteomes" id="UP001229421"/>
    </source>
</evidence>
<name>A0AAD8JRQ4_TARER</name>
<dbReference type="InterPro" id="IPR001611">
    <property type="entry name" value="Leu-rich_rpt"/>
</dbReference>
<dbReference type="SMART" id="SM00255">
    <property type="entry name" value="TIR"/>
    <property type="match status" value="1"/>
</dbReference>
<dbReference type="PROSITE" id="PS50104">
    <property type="entry name" value="TIR"/>
    <property type="match status" value="1"/>
</dbReference>
<keyword evidence="2" id="KW-0677">Repeat</keyword>
<dbReference type="InterPro" id="IPR058192">
    <property type="entry name" value="WHD_ROQ1-like"/>
</dbReference>
<dbReference type="InterPro" id="IPR058546">
    <property type="entry name" value="RPS4B/Roq1-like_LRR"/>
</dbReference>
<dbReference type="InterPro" id="IPR044974">
    <property type="entry name" value="Disease_R_plants"/>
</dbReference>
<dbReference type="Proteomes" id="UP001229421">
    <property type="component" value="Unassembled WGS sequence"/>
</dbReference>
<dbReference type="InterPro" id="IPR035897">
    <property type="entry name" value="Toll_tir_struct_dom_sf"/>
</dbReference>
<keyword evidence="1" id="KW-0433">Leucine-rich repeat</keyword>
<feature type="domain" description="TIR" evidence="5">
    <location>
        <begin position="21"/>
        <end position="160"/>
    </location>
</feature>
<evidence type="ECO:0000256" key="4">
    <source>
        <dbReference type="ARBA" id="ARBA00023027"/>
    </source>
</evidence>
<organism evidence="6 7">
    <name type="scientific">Tagetes erecta</name>
    <name type="common">African marigold</name>
    <dbReference type="NCBI Taxonomy" id="13708"/>
    <lineage>
        <taxon>Eukaryota</taxon>
        <taxon>Viridiplantae</taxon>
        <taxon>Streptophyta</taxon>
        <taxon>Embryophyta</taxon>
        <taxon>Tracheophyta</taxon>
        <taxon>Spermatophyta</taxon>
        <taxon>Magnoliopsida</taxon>
        <taxon>eudicotyledons</taxon>
        <taxon>Gunneridae</taxon>
        <taxon>Pentapetalae</taxon>
        <taxon>asterids</taxon>
        <taxon>campanulids</taxon>
        <taxon>Asterales</taxon>
        <taxon>Asteraceae</taxon>
        <taxon>Asteroideae</taxon>
        <taxon>Heliantheae alliance</taxon>
        <taxon>Tageteae</taxon>
        <taxon>Tagetes</taxon>
    </lineage>
</organism>
<dbReference type="PANTHER" id="PTHR11017:SF385">
    <property type="entry name" value="DISEASE RESISTANCE PROTEIN (TIR-NBS-LRR CLASS)-RELATED"/>
    <property type="match status" value="1"/>
</dbReference>
<dbReference type="GO" id="GO:0007165">
    <property type="term" value="P:signal transduction"/>
    <property type="evidence" value="ECO:0007669"/>
    <property type="project" value="InterPro"/>
</dbReference>
<gene>
    <name evidence="6" type="ORF">QVD17_36107</name>
</gene>
<sequence>MNGALVASSSSSSTTEPARRWTYDVFLSFRGEDTRNSFVDHLYAALDQAGIYTFKDDKELLRGKSITPELVKAIQESMVAVIIFSKNYANSTWCLDELKKIIECRNLIGQRVLPVFYDVDPSDVRRQQGSFLKAFLHHEVNFIDEMEKVKRWREALVTASSLSGWDVPRTASGHEAECKKRHNITRVLDSFDLEPVSGITVLIEKSLLTTSDGYLHMHDLIQEMGRCIVRECYSSNMVWCPKEIKEVMTTICRLETVEAIVETQDDEHYYSAEVFKSMKKLTLLQVRGKFTTSEPTYFPEQIKWLCWMFYPFTSLAITTDMSKLVGLEMMYSWVNELQIEKKVNLTKLKYINLCQSNLYSFPDVSAVPNLEWLNLSHCRYLNKIHRSVFLHEKIIHLDLSCCVLLTYLPDYIKMKSLQSLHLNSCRNLKYFPEVFVEMRRLLVLNISGCDAITVLPMSIRLFTGLTIFSTRVREQHNRRLFCRRIEVRTLSSSLRTLNLRNNSIFENEFPTNLHNVWPLLEELDLSGNMFTCLPESISLLSRLKYLNLSDCADLKELPELPSLIQVLKADRCRSLQKIKDFTVKYKWLFKFSLYDCPKLLMDQESQSHLASFLTQSLVHSCAAVMHRLSITVPGSQIPNWFGYQRMGKTIKLKLPQNHITKVTGLALCCRFLPPLDTSTTVFKIKFKLSDEENFTGRLVACVAKRDVAVWTGYLSIDILGKVCNGFEYEDVMVSFEGDVVECGACVVYKDDIKQMIGTGSWIPDYDELRMTDNDSTSSDDWHHGRWSKPTFYFESSKTRDSNTIEVWGESKER</sequence>
<dbReference type="SUPFAM" id="SSF52200">
    <property type="entry name" value="Toll/Interleukin receptor TIR domain"/>
    <property type="match status" value="1"/>
</dbReference>
<protein>
    <recommendedName>
        <fullName evidence="5">TIR domain-containing protein</fullName>
    </recommendedName>
</protein>
<dbReference type="GO" id="GO:0006952">
    <property type="term" value="P:defense response"/>
    <property type="evidence" value="ECO:0007669"/>
    <property type="project" value="InterPro"/>
</dbReference>
<dbReference type="InterPro" id="IPR000157">
    <property type="entry name" value="TIR_dom"/>
</dbReference>
<dbReference type="PANTHER" id="PTHR11017">
    <property type="entry name" value="LEUCINE-RICH REPEAT-CONTAINING PROTEIN"/>
    <property type="match status" value="1"/>
</dbReference>
<accession>A0AAD8JRQ4</accession>
<evidence type="ECO:0000313" key="6">
    <source>
        <dbReference type="EMBL" id="KAK1409580.1"/>
    </source>
</evidence>
<keyword evidence="4" id="KW-0520">NAD</keyword>
<dbReference type="AlphaFoldDB" id="A0AAD8JRQ4"/>
<dbReference type="PROSITE" id="PS51450">
    <property type="entry name" value="LRR"/>
    <property type="match status" value="1"/>
</dbReference>
<dbReference type="SUPFAM" id="SSF52058">
    <property type="entry name" value="L domain-like"/>
    <property type="match status" value="1"/>
</dbReference>
<keyword evidence="7" id="KW-1185">Reference proteome</keyword>